<dbReference type="GO" id="GO:0005506">
    <property type="term" value="F:iron ion binding"/>
    <property type="evidence" value="ECO:0007669"/>
    <property type="project" value="InterPro"/>
</dbReference>
<dbReference type="GO" id="GO:0004497">
    <property type="term" value="F:monooxygenase activity"/>
    <property type="evidence" value="ECO:0007669"/>
    <property type="project" value="UniProtKB-KW"/>
</dbReference>
<name>A0A2H4SP34_CORMI</name>
<sequence length="638" mass="71025">MNQYAAGAQIERGLERVDTRTRFWLLLVEIQVVVAIVLCAGVEVFQRCIKSMSITCQYEGDIADVVRPNAFGESNSVLKRQICDFNPLRLVPGHWSALVVCGWFQIPPQDPRAAWVATLRKSLRQMFKSWTMQYGGVFRVVLGSKEVVVLNSREAVAKTLVKQGASYQTRPEWDLWHETFVHGAGTGGVATIGTARWTAGVSKLRKLLGPQTGAQKLPKYNHYVSRRYLRLVKLLAEAETDPKDLGYCWWSTAIGLVTDQLVGHGHDDDFVRLICDTEIGVFKLRALGDPLGDWVPLIRVSQALVGKLTSGLRYVVNRAGLPIPRLLRNANEEKCDVLRRNQTKYCRAQLGSLTRRVGNGDTTPSQLGDLFRALPEPLSDHDQFQLITTLSGSGMAIGTTLTWLVGYLASHPALQDVAFSAIQEVYSGEVPDPHDTDRVEYLKAMALEAGRYWTAIRLGFLRETNSDSSIDEYFVPKGTIVVYNSFQINRDPAAYDSPDMFLPERWMNGRQGRTDVEGIVGDKIGVPHMGHGAGRRLCLGVPNVNKSFYGILSLALHFFKFERVELGEDGLRDVFPSFRAFRQSSREMHAIHDQVSACDGQAVPCATGIRVIPRNPGKLAAWVSEGHQALQDFVAPWA</sequence>
<evidence type="ECO:0000313" key="9">
    <source>
        <dbReference type="Proteomes" id="UP000323067"/>
    </source>
</evidence>
<evidence type="ECO:0000256" key="7">
    <source>
        <dbReference type="SAM" id="Phobius"/>
    </source>
</evidence>
<feature type="transmembrane region" description="Helical" evidence="7">
    <location>
        <begin position="23"/>
        <end position="45"/>
    </location>
</feature>
<dbReference type="SUPFAM" id="SSF48264">
    <property type="entry name" value="Cytochrome P450"/>
    <property type="match status" value="1"/>
</dbReference>
<comment type="similarity">
    <text evidence="1">Belongs to the cytochrome P450 family.</text>
</comment>
<dbReference type="Pfam" id="PF00067">
    <property type="entry name" value="p450"/>
    <property type="match status" value="2"/>
</dbReference>
<protein>
    <submittedName>
        <fullName evidence="8">Cytochrome P450</fullName>
    </submittedName>
</protein>
<keyword evidence="7" id="KW-0472">Membrane</keyword>
<dbReference type="AlphaFoldDB" id="A0A2H4SP34"/>
<dbReference type="InterPro" id="IPR002401">
    <property type="entry name" value="Cyt_P450_E_grp-I"/>
</dbReference>
<proteinExistence type="inferred from homology"/>
<evidence type="ECO:0000256" key="2">
    <source>
        <dbReference type="ARBA" id="ARBA00022723"/>
    </source>
</evidence>
<keyword evidence="7" id="KW-0812">Transmembrane</keyword>
<evidence type="ECO:0000256" key="6">
    <source>
        <dbReference type="PIRSR" id="PIRSR602401-1"/>
    </source>
</evidence>
<dbReference type="GO" id="GO:0020037">
    <property type="term" value="F:heme binding"/>
    <property type="evidence" value="ECO:0007669"/>
    <property type="project" value="InterPro"/>
</dbReference>
<organism evidence="8 9">
    <name type="scientific">Cordyceps militaris</name>
    <name type="common">Caterpillar fungus</name>
    <name type="synonym">Clavaria militaris</name>
    <dbReference type="NCBI Taxonomy" id="73501"/>
    <lineage>
        <taxon>Eukaryota</taxon>
        <taxon>Fungi</taxon>
        <taxon>Dikarya</taxon>
        <taxon>Ascomycota</taxon>
        <taxon>Pezizomycotina</taxon>
        <taxon>Sordariomycetes</taxon>
        <taxon>Hypocreomycetidae</taxon>
        <taxon>Hypocreales</taxon>
        <taxon>Cordycipitaceae</taxon>
        <taxon>Cordyceps</taxon>
    </lineage>
</organism>
<keyword evidence="7" id="KW-1133">Transmembrane helix</keyword>
<dbReference type="PANTHER" id="PTHR46300:SF2">
    <property type="entry name" value="CYTOCHROME P450 MONOOXYGENASE ALNH-RELATED"/>
    <property type="match status" value="1"/>
</dbReference>
<dbReference type="PRINTS" id="PR00463">
    <property type="entry name" value="EP450I"/>
</dbReference>
<dbReference type="Gene3D" id="1.10.630.10">
    <property type="entry name" value="Cytochrome P450"/>
    <property type="match status" value="1"/>
</dbReference>
<dbReference type="PANTHER" id="PTHR46300">
    <property type="entry name" value="P450, PUTATIVE (EUROFUNG)-RELATED-RELATED"/>
    <property type="match status" value="1"/>
</dbReference>
<gene>
    <name evidence="8" type="ORF">A9K55_005205</name>
</gene>
<evidence type="ECO:0000256" key="3">
    <source>
        <dbReference type="ARBA" id="ARBA00023002"/>
    </source>
</evidence>
<keyword evidence="4 6" id="KW-0408">Iron</keyword>
<comment type="cofactor">
    <cofactor evidence="6">
        <name>heme</name>
        <dbReference type="ChEBI" id="CHEBI:30413"/>
    </cofactor>
</comment>
<dbReference type="GO" id="GO:0016705">
    <property type="term" value="F:oxidoreductase activity, acting on paired donors, with incorporation or reduction of molecular oxygen"/>
    <property type="evidence" value="ECO:0007669"/>
    <property type="project" value="InterPro"/>
</dbReference>
<evidence type="ECO:0000313" key="8">
    <source>
        <dbReference type="EMBL" id="ATY64872.1"/>
    </source>
</evidence>
<keyword evidence="2 6" id="KW-0479">Metal-binding</keyword>
<evidence type="ECO:0000256" key="5">
    <source>
        <dbReference type="ARBA" id="ARBA00023033"/>
    </source>
</evidence>
<dbReference type="VEuPathDB" id="FungiDB:CCM_08216"/>
<dbReference type="InterPro" id="IPR050364">
    <property type="entry name" value="Cytochrome_P450_fung"/>
</dbReference>
<dbReference type="OrthoDB" id="1055148at2759"/>
<accession>A0A2H4SP34</accession>
<dbReference type="Proteomes" id="UP000323067">
    <property type="component" value="Chromosome v"/>
</dbReference>
<dbReference type="InterPro" id="IPR001128">
    <property type="entry name" value="Cyt_P450"/>
</dbReference>
<evidence type="ECO:0000256" key="1">
    <source>
        <dbReference type="ARBA" id="ARBA00010617"/>
    </source>
</evidence>
<dbReference type="EMBL" id="CP023325">
    <property type="protein sequence ID" value="ATY64872.1"/>
    <property type="molecule type" value="Genomic_DNA"/>
</dbReference>
<dbReference type="VEuPathDB" id="FungiDB:A9K55_005205"/>
<feature type="binding site" description="axial binding residue" evidence="6">
    <location>
        <position position="538"/>
    </location>
    <ligand>
        <name>heme</name>
        <dbReference type="ChEBI" id="CHEBI:30413"/>
    </ligand>
    <ligandPart>
        <name>Fe</name>
        <dbReference type="ChEBI" id="CHEBI:18248"/>
    </ligandPart>
</feature>
<keyword evidence="6" id="KW-0349">Heme</keyword>
<dbReference type="InterPro" id="IPR036396">
    <property type="entry name" value="Cyt_P450_sf"/>
</dbReference>
<keyword evidence="5" id="KW-0503">Monooxygenase</keyword>
<evidence type="ECO:0000256" key="4">
    <source>
        <dbReference type="ARBA" id="ARBA00023004"/>
    </source>
</evidence>
<keyword evidence="3" id="KW-0560">Oxidoreductase</keyword>
<reference evidence="8 9" key="1">
    <citation type="journal article" date="2017" name="BMC Genomics">
        <title>Chromosome level assembly and secondary metabolite potential of the parasitic fungus Cordyceps militaris.</title>
        <authorList>
            <person name="Kramer G.J."/>
            <person name="Nodwell J.R."/>
        </authorList>
    </citation>
    <scope>NUCLEOTIDE SEQUENCE [LARGE SCALE GENOMIC DNA]</scope>
    <source>
        <strain evidence="8 9">ATCC 34164</strain>
    </source>
</reference>